<organism evidence="3 4">
    <name type="scientific">Oopsacas minuta</name>
    <dbReference type="NCBI Taxonomy" id="111878"/>
    <lineage>
        <taxon>Eukaryota</taxon>
        <taxon>Metazoa</taxon>
        <taxon>Porifera</taxon>
        <taxon>Hexactinellida</taxon>
        <taxon>Hexasterophora</taxon>
        <taxon>Lyssacinosida</taxon>
        <taxon>Leucopsacidae</taxon>
        <taxon>Oopsacas</taxon>
    </lineage>
</organism>
<dbReference type="AlphaFoldDB" id="A0AAV7JJ93"/>
<dbReference type="Gene3D" id="2.30.29.30">
    <property type="entry name" value="Pleckstrin-homology domain (PH domain)/Phosphotyrosine-binding domain (PTB)"/>
    <property type="match status" value="1"/>
</dbReference>
<keyword evidence="4" id="KW-1185">Reference proteome</keyword>
<dbReference type="InterPro" id="IPR011993">
    <property type="entry name" value="PH-like_dom_sf"/>
</dbReference>
<dbReference type="Pfam" id="PF00169">
    <property type="entry name" value="PH"/>
    <property type="match status" value="1"/>
</dbReference>
<feature type="coiled-coil region" evidence="1">
    <location>
        <begin position="351"/>
        <end position="409"/>
    </location>
</feature>
<dbReference type="PROSITE" id="PS50003">
    <property type="entry name" value="PH_DOMAIN"/>
    <property type="match status" value="1"/>
</dbReference>
<dbReference type="EMBL" id="JAKMXF010000324">
    <property type="protein sequence ID" value="KAI6648861.1"/>
    <property type="molecule type" value="Genomic_DNA"/>
</dbReference>
<dbReference type="Gene3D" id="3.40.30.10">
    <property type="entry name" value="Glutaredoxin"/>
    <property type="match status" value="1"/>
</dbReference>
<dbReference type="Pfam" id="PF10358">
    <property type="entry name" value="NT-C2"/>
    <property type="match status" value="1"/>
</dbReference>
<dbReference type="Proteomes" id="UP001165289">
    <property type="component" value="Unassembled WGS sequence"/>
</dbReference>
<dbReference type="SUPFAM" id="SSF50729">
    <property type="entry name" value="PH domain-like"/>
    <property type="match status" value="1"/>
</dbReference>
<evidence type="ECO:0000259" key="2">
    <source>
        <dbReference type="PROSITE" id="PS50003"/>
    </source>
</evidence>
<dbReference type="InterPro" id="IPR001849">
    <property type="entry name" value="PH_domain"/>
</dbReference>
<evidence type="ECO:0000313" key="3">
    <source>
        <dbReference type="EMBL" id="KAI6648861.1"/>
    </source>
</evidence>
<protein>
    <recommendedName>
        <fullName evidence="2">PH domain-containing protein</fullName>
    </recommendedName>
</protein>
<accession>A0AAV7JJ93</accession>
<evidence type="ECO:0000256" key="1">
    <source>
        <dbReference type="SAM" id="Coils"/>
    </source>
</evidence>
<name>A0AAV7JJ93_9METZ</name>
<proteinExistence type="predicted"/>
<evidence type="ECO:0000313" key="4">
    <source>
        <dbReference type="Proteomes" id="UP001165289"/>
    </source>
</evidence>
<dbReference type="SMART" id="SM00233">
    <property type="entry name" value="PH"/>
    <property type="match status" value="1"/>
</dbReference>
<feature type="domain" description="PH" evidence="2">
    <location>
        <begin position="413"/>
        <end position="513"/>
    </location>
</feature>
<comment type="caution">
    <text evidence="3">The sequence shown here is derived from an EMBL/GenBank/DDBJ whole genome shotgun (WGS) entry which is preliminary data.</text>
</comment>
<keyword evidence="1" id="KW-0175">Coiled coil</keyword>
<dbReference type="InterPro" id="IPR019448">
    <property type="entry name" value="NT-C2"/>
</dbReference>
<sequence>MLKRSKKIRGLVFDITSSYDYAEVEFTKANKPNGVNIKWAKQSQLIDFNGAGKDLVWEHVPEGDNKWRVDFPEKCQQSLKITTFKGKKGLTFERTISKYAIETELEGKSKCIGEAEIDLGEHINTNNLTTKISIDFIPKQKYAKKAVLIITLNFAFSHSGDLPNYVTLPRQRPKAANTLCNALKDSFGDIVTTGASKPTDMTELLNSDKIYLLINNNLEGANELFTHAKMFASKTKLNRHQIQLLFISLGQNLEELTRIVKEQNLGFPVIKASQILKNLSSAFLTADSNENLLIITPDGEIIEIFSGLDEIKEHMDKEIINLNSDGLSIVSNVSSKKRSRSSVKNRTADILMETEQKITNLLEEKDFLTSENEQLKLTLHRKTSELDIKKEKEKENKEAEANLEYKTKILQAERDIRTTLNKRGVSGLTGKNFRTRSFSFEDDCICYYDPMNNKMKGYINIVNIKSIEKAPDDKQDKTGGLFYINTHMRVYEVQAQNNFQMEKWISAVEVLRKVVIDRISRTDTI</sequence>
<gene>
    <name evidence="3" type="ORF">LOD99_6935</name>
</gene>
<reference evidence="3 4" key="1">
    <citation type="journal article" date="2023" name="BMC Biol.">
        <title>The compact genome of the sponge Oopsacas minuta (Hexactinellida) is lacking key metazoan core genes.</title>
        <authorList>
            <person name="Santini S."/>
            <person name="Schenkelaars Q."/>
            <person name="Jourda C."/>
            <person name="Duchesne M."/>
            <person name="Belahbib H."/>
            <person name="Rocher C."/>
            <person name="Selva M."/>
            <person name="Riesgo A."/>
            <person name="Vervoort M."/>
            <person name="Leys S.P."/>
            <person name="Kodjabachian L."/>
            <person name="Le Bivic A."/>
            <person name="Borchiellini C."/>
            <person name="Claverie J.M."/>
            <person name="Renard E."/>
        </authorList>
    </citation>
    <scope>NUCLEOTIDE SEQUENCE [LARGE SCALE GENOMIC DNA]</scope>
    <source>
        <strain evidence="3">SPO-2</strain>
    </source>
</reference>